<dbReference type="EMBL" id="LFTY01000002">
    <property type="protein sequence ID" value="KMW57542.1"/>
    <property type="molecule type" value="Genomic_DNA"/>
</dbReference>
<dbReference type="Proteomes" id="UP000037178">
    <property type="component" value="Unassembled WGS sequence"/>
</dbReference>
<dbReference type="AlphaFoldDB" id="A0A0J9E491"/>
<evidence type="ECO:0000256" key="1">
    <source>
        <dbReference type="SAM" id="MobiDB-lite"/>
    </source>
</evidence>
<accession>A0A0J9E491</accession>
<evidence type="ECO:0000313" key="3">
    <source>
        <dbReference type="Proteomes" id="UP000037178"/>
    </source>
</evidence>
<dbReference type="STRING" id="1675527.AIOL_002507"/>
<dbReference type="OrthoDB" id="7840273at2"/>
<name>A0A0J9E491_9RHOB</name>
<gene>
    <name evidence="2" type="ORF">AIOL_002507</name>
</gene>
<feature type="region of interest" description="Disordered" evidence="1">
    <location>
        <begin position="312"/>
        <end position="334"/>
    </location>
</feature>
<protein>
    <recommendedName>
        <fullName evidence="4">Phosphoadenosine phosphosulfate reductase</fullName>
    </recommendedName>
</protein>
<evidence type="ECO:0000313" key="2">
    <source>
        <dbReference type="EMBL" id="KMW57542.1"/>
    </source>
</evidence>
<proteinExistence type="predicted"/>
<sequence>MVDEVADKEKALQPEDVLAHLADDLGREGFQRSLDEQHTATFVARGPKILVTFETLQNVLQISQDGTPIGLDFAEDKNWSLLHLTAPEDSWFRAPAVYAFFDELVDDCFFEDFDQVAFYGTGTGAYAACAFSVSAPGSNVLAIAPQATLDPERAGWDARYPEAKRLVFNDRYGYAPDMVEGAQRVYILFDPFRALDHVHASLFNGPNVVRLKCRHLDGLIELALRELDVMHQVTEAAAEGSLQEGDFYRLMRRRRDNNRYLRTLVHAVNRRNQPLRVALIAKYVLDKNRGGPFFRRALTHAKDVISRRGPLPDWLMDDAQEPQQTPEANPSAAL</sequence>
<organism evidence="2 3">
    <name type="scientific">Candidatus Rhodobacter oscarellae</name>
    <dbReference type="NCBI Taxonomy" id="1675527"/>
    <lineage>
        <taxon>Bacteria</taxon>
        <taxon>Pseudomonadati</taxon>
        <taxon>Pseudomonadota</taxon>
        <taxon>Alphaproteobacteria</taxon>
        <taxon>Rhodobacterales</taxon>
        <taxon>Rhodobacter group</taxon>
        <taxon>Rhodobacter</taxon>
    </lineage>
</organism>
<dbReference type="RefSeq" id="WP_049643256.1">
    <property type="nucleotide sequence ID" value="NZ_LFTY01000002.1"/>
</dbReference>
<reference evidence="2 3" key="1">
    <citation type="submission" date="2015-06" db="EMBL/GenBank/DDBJ databases">
        <title>Draft genome sequence of an Alphaproteobacteria species associated to the Mediterranean sponge Oscarella lobularis.</title>
        <authorList>
            <person name="Jourda C."/>
            <person name="Santini S."/>
            <person name="Claverie J.-M."/>
        </authorList>
    </citation>
    <scope>NUCLEOTIDE SEQUENCE [LARGE SCALE GENOMIC DNA]</scope>
    <source>
        <strain evidence="2">IGS</strain>
    </source>
</reference>
<keyword evidence="3" id="KW-1185">Reference proteome</keyword>
<evidence type="ECO:0008006" key="4">
    <source>
        <dbReference type="Google" id="ProtNLM"/>
    </source>
</evidence>
<dbReference type="PATRIC" id="fig|1675527.3.peg.2630"/>
<comment type="caution">
    <text evidence="2">The sequence shown here is derived from an EMBL/GenBank/DDBJ whole genome shotgun (WGS) entry which is preliminary data.</text>
</comment>